<comment type="caution">
    <text evidence="5">The sequence shown here is derived from an EMBL/GenBank/DDBJ whole genome shotgun (WGS) entry which is preliminary data.</text>
</comment>
<keyword evidence="2" id="KW-0521">NADP</keyword>
<protein>
    <recommendedName>
        <fullName evidence="4">NmrA-like domain-containing protein</fullName>
    </recommendedName>
</protein>
<dbReference type="PANTHER" id="PTHR47706:SF4">
    <property type="entry name" value="NMRA-LIKE DOMAIN-CONTAINING PROTEIN"/>
    <property type="match status" value="1"/>
</dbReference>
<evidence type="ECO:0000256" key="2">
    <source>
        <dbReference type="ARBA" id="ARBA00022857"/>
    </source>
</evidence>
<name>A0A4U7ATV0_9PEZI</name>
<proteinExistence type="inferred from homology"/>
<comment type="similarity">
    <text evidence="1">Belongs to the NmrA-type oxidoreductase family. Isoflavone reductase subfamily.</text>
</comment>
<keyword evidence="3" id="KW-0560">Oxidoreductase</keyword>
<dbReference type="GO" id="GO:0016491">
    <property type="term" value="F:oxidoreductase activity"/>
    <property type="evidence" value="ECO:0007669"/>
    <property type="project" value="UniProtKB-KW"/>
</dbReference>
<dbReference type="InterPro" id="IPR051609">
    <property type="entry name" value="NmrA/Isoflavone_reductase-like"/>
</dbReference>
<dbReference type="SUPFAM" id="SSF51735">
    <property type="entry name" value="NAD(P)-binding Rossmann-fold domains"/>
    <property type="match status" value="1"/>
</dbReference>
<accession>A0A4U7ATV0</accession>
<evidence type="ECO:0000313" key="6">
    <source>
        <dbReference type="Proteomes" id="UP000308133"/>
    </source>
</evidence>
<reference evidence="5 6" key="1">
    <citation type="submission" date="2018-02" db="EMBL/GenBank/DDBJ databases">
        <title>Draft genome sequences of Elsinoe sp., causing black scab on jojoba.</title>
        <authorList>
            <person name="Stodart B."/>
            <person name="Jeffress S."/>
            <person name="Ash G."/>
            <person name="Arun Chinnappa K."/>
        </authorList>
    </citation>
    <scope>NUCLEOTIDE SEQUENCE [LARGE SCALE GENOMIC DNA]</scope>
    <source>
        <strain evidence="5 6">Hillstone_2</strain>
    </source>
</reference>
<dbReference type="Pfam" id="PF05368">
    <property type="entry name" value="NmrA"/>
    <property type="match status" value="1"/>
</dbReference>
<dbReference type="AlphaFoldDB" id="A0A4U7ATV0"/>
<evidence type="ECO:0000256" key="3">
    <source>
        <dbReference type="ARBA" id="ARBA00023002"/>
    </source>
</evidence>
<dbReference type="InterPro" id="IPR008030">
    <property type="entry name" value="NmrA-like"/>
</dbReference>
<dbReference type="Gene3D" id="3.40.50.720">
    <property type="entry name" value="NAD(P)-binding Rossmann-like Domain"/>
    <property type="match status" value="1"/>
</dbReference>
<dbReference type="PANTHER" id="PTHR47706">
    <property type="entry name" value="NMRA-LIKE FAMILY PROTEIN"/>
    <property type="match status" value="1"/>
</dbReference>
<evidence type="ECO:0000259" key="4">
    <source>
        <dbReference type="Pfam" id="PF05368"/>
    </source>
</evidence>
<organism evidence="5 6">
    <name type="scientific">Elsinoe australis</name>
    <dbReference type="NCBI Taxonomy" id="40998"/>
    <lineage>
        <taxon>Eukaryota</taxon>
        <taxon>Fungi</taxon>
        <taxon>Dikarya</taxon>
        <taxon>Ascomycota</taxon>
        <taxon>Pezizomycotina</taxon>
        <taxon>Dothideomycetes</taxon>
        <taxon>Dothideomycetidae</taxon>
        <taxon>Myriangiales</taxon>
        <taxon>Elsinoaceae</taxon>
        <taxon>Elsinoe</taxon>
    </lineage>
</organism>
<evidence type="ECO:0000256" key="1">
    <source>
        <dbReference type="ARBA" id="ARBA00005725"/>
    </source>
</evidence>
<dbReference type="EMBL" id="PTQR01000123">
    <property type="protein sequence ID" value="TKX19044.1"/>
    <property type="molecule type" value="Genomic_DNA"/>
</dbReference>
<dbReference type="Gene3D" id="3.90.25.10">
    <property type="entry name" value="UDP-galactose 4-epimerase, domain 1"/>
    <property type="match status" value="1"/>
</dbReference>
<sequence length="263" mass="29371">MPAVAIAGGTGGLGRALVEAIHATGETQVIVLSRKTGSDKHLPAGIKLLPIDYGNIDGTAAQLELHHVDTLICALSPLTPPEVEFDLISAAAISRTTRRYVANSWEFKYEEQHIAGYPAAKHKIEARRRLQATDLELTAWYTGFFAEYIVAPNVETYLEVLPCYLDHEKATAMIPGSSNVPTTFSYAFDVARFVAASLRLKKWQNDTFFIGDKLTLNELVKVAEEVRGVPYRITYDSLELLRQGKTYRAILERTFQDHFWSHT</sequence>
<dbReference type="InterPro" id="IPR036291">
    <property type="entry name" value="NAD(P)-bd_dom_sf"/>
</dbReference>
<feature type="domain" description="NmrA-like" evidence="4">
    <location>
        <begin position="4"/>
        <end position="253"/>
    </location>
</feature>
<dbReference type="Proteomes" id="UP000308133">
    <property type="component" value="Unassembled WGS sequence"/>
</dbReference>
<evidence type="ECO:0000313" key="5">
    <source>
        <dbReference type="EMBL" id="TKX19044.1"/>
    </source>
</evidence>
<gene>
    <name evidence="5" type="ORF">C1H76_8935</name>
</gene>